<dbReference type="RefSeq" id="WP_377004605.1">
    <property type="nucleotide sequence ID" value="NZ_JBHSGG010000029.1"/>
</dbReference>
<sequence length="115" mass="12996">MSADGAVPRVYADDEIDPGVQCVRCDAVCCRLQVVVMPEDPVPRHFVDSRRPGLNLMAKGEDGWCAALDPVHMRCSIYELRPAVCRRFAMGSAYCRDERDQYSRGIRRPIPLTLR</sequence>
<dbReference type="InterPro" id="IPR005358">
    <property type="entry name" value="Puta_zinc/iron-chelating_dom"/>
</dbReference>
<evidence type="ECO:0000313" key="2">
    <source>
        <dbReference type="Proteomes" id="UP001595892"/>
    </source>
</evidence>
<keyword evidence="2" id="KW-1185">Reference proteome</keyword>
<accession>A0ABV9NN16</accession>
<name>A0ABV9NN16_9GAMM</name>
<protein>
    <submittedName>
        <fullName evidence="1">YkgJ family cysteine cluster protein</fullName>
    </submittedName>
</protein>
<organism evidence="1 2">
    <name type="scientific">Coralloluteibacterium thermophilum</name>
    <dbReference type="NCBI Taxonomy" id="2707049"/>
    <lineage>
        <taxon>Bacteria</taxon>
        <taxon>Pseudomonadati</taxon>
        <taxon>Pseudomonadota</taxon>
        <taxon>Gammaproteobacteria</taxon>
        <taxon>Lysobacterales</taxon>
        <taxon>Lysobacteraceae</taxon>
        <taxon>Coralloluteibacterium</taxon>
    </lineage>
</organism>
<comment type="caution">
    <text evidence="1">The sequence shown here is derived from an EMBL/GenBank/DDBJ whole genome shotgun (WGS) entry which is preliminary data.</text>
</comment>
<evidence type="ECO:0000313" key="1">
    <source>
        <dbReference type="EMBL" id="MFC4728576.1"/>
    </source>
</evidence>
<gene>
    <name evidence="1" type="ORF">ACFO3Q_10390</name>
</gene>
<proteinExistence type="predicted"/>
<dbReference type="Pfam" id="PF03692">
    <property type="entry name" value="CxxCxxCC"/>
    <property type="match status" value="1"/>
</dbReference>
<dbReference type="EMBL" id="JBHSGG010000029">
    <property type="protein sequence ID" value="MFC4728576.1"/>
    <property type="molecule type" value="Genomic_DNA"/>
</dbReference>
<reference evidence="2" key="1">
    <citation type="journal article" date="2019" name="Int. J. Syst. Evol. Microbiol.">
        <title>The Global Catalogue of Microorganisms (GCM) 10K type strain sequencing project: providing services to taxonomists for standard genome sequencing and annotation.</title>
        <authorList>
            <consortium name="The Broad Institute Genomics Platform"/>
            <consortium name="The Broad Institute Genome Sequencing Center for Infectious Disease"/>
            <person name="Wu L."/>
            <person name="Ma J."/>
        </authorList>
    </citation>
    <scope>NUCLEOTIDE SEQUENCE [LARGE SCALE GENOMIC DNA]</scope>
    <source>
        <strain evidence="2">CGMCC 1.13574</strain>
    </source>
</reference>
<dbReference type="Proteomes" id="UP001595892">
    <property type="component" value="Unassembled WGS sequence"/>
</dbReference>